<dbReference type="AlphaFoldDB" id="M2U6X3"/>
<protein>
    <recommendedName>
        <fullName evidence="1">Peptidase C1A papain C-terminal domain-containing protein</fullName>
    </recommendedName>
</protein>
<keyword evidence="3" id="KW-1185">Reference proteome</keyword>
<dbReference type="SUPFAM" id="SSF54001">
    <property type="entry name" value="Cysteine proteinases"/>
    <property type="match status" value="1"/>
</dbReference>
<dbReference type="GO" id="GO:0006508">
    <property type="term" value="P:proteolysis"/>
    <property type="evidence" value="ECO:0007669"/>
    <property type="project" value="InterPro"/>
</dbReference>
<organism evidence="2 3">
    <name type="scientific">Cochliobolus heterostrophus (strain C5 / ATCC 48332 / race O)</name>
    <name type="common">Southern corn leaf blight fungus</name>
    <name type="synonym">Bipolaris maydis</name>
    <dbReference type="NCBI Taxonomy" id="701091"/>
    <lineage>
        <taxon>Eukaryota</taxon>
        <taxon>Fungi</taxon>
        <taxon>Dikarya</taxon>
        <taxon>Ascomycota</taxon>
        <taxon>Pezizomycotina</taxon>
        <taxon>Dothideomycetes</taxon>
        <taxon>Pleosporomycetidae</taxon>
        <taxon>Pleosporales</taxon>
        <taxon>Pleosporineae</taxon>
        <taxon>Pleosporaceae</taxon>
        <taxon>Bipolaris</taxon>
    </lineage>
</organism>
<dbReference type="Gene3D" id="3.90.70.10">
    <property type="entry name" value="Cysteine proteinases"/>
    <property type="match status" value="1"/>
</dbReference>
<dbReference type="EMBL" id="KB445572">
    <property type="protein sequence ID" value="EMD94254.1"/>
    <property type="molecule type" value="Genomic_DNA"/>
</dbReference>
<dbReference type="HOGENOM" id="CLU_949974_0_0_1"/>
<name>M2U6X3_COCH5</name>
<dbReference type="OMA" id="GYGWLPY"/>
<evidence type="ECO:0000259" key="1">
    <source>
        <dbReference type="Pfam" id="PF00112"/>
    </source>
</evidence>
<dbReference type="InterPro" id="IPR000668">
    <property type="entry name" value="Peptidase_C1A_C"/>
</dbReference>
<proteinExistence type="predicted"/>
<dbReference type="InterPro" id="IPR038765">
    <property type="entry name" value="Papain-like_cys_pep_sf"/>
</dbReference>
<dbReference type="STRING" id="701091.M2U6X3"/>
<gene>
    <name evidence="2" type="ORF">COCHEDRAFT_1028178</name>
</gene>
<accession>M2U6X3</accession>
<dbReference type="Pfam" id="PF00112">
    <property type="entry name" value="Peptidase_C1"/>
    <property type="match status" value="1"/>
</dbReference>
<dbReference type="Proteomes" id="UP000016936">
    <property type="component" value="Unassembled WGS sequence"/>
</dbReference>
<feature type="domain" description="Peptidase C1A papain C-terminal" evidence="1">
    <location>
        <begin position="129"/>
        <end position="273"/>
    </location>
</feature>
<sequence length="293" mass="32796">MFFNILADATDENAELAAQAVNNAIDAAFNASENIILSGGQGAATLLRGGSTSAHHSDRELIEEQLDEDEDDGQSSVAGAFEYGVYKKLHTEFDPSRLFIWYNARSVSTIPNAVRMNVDVGLKDALHSLKANSHGVCSEQDWSYEVAEYNKKSCYFVPGAKAAKLPPKTVGKLALKHTANYYSVCHSNQKSLLSDLLKCFNEKYPFVFLMKTYNLRNKLEGPDFKLKLPTREDKANGEHTHSLMAVGCNKEEKVFIVRNSWGSDWGDQGHFKMPFTYLPHCYEFWTMRIVASS</sequence>
<reference evidence="2 3" key="1">
    <citation type="journal article" date="2012" name="PLoS Pathog.">
        <title>Diverse lifestyles and strategies of plant pathogenesis encoded in the genomes of eighteen Dothideomycetes fungi.</title>
        <authorList>
            <person name="Ohm R.A."/>
            <person name="Feau N."/>
            <person name="Henrissat B."/>
            <person name="Schoch C.L."/>
            <person name="Horwitz B.A."/>
            <person name="Barry K.W."/>
            <person name="Condon B.J."/>
            <person name="Copeland A.C."/>
            <person name="Dhillon B."/>
            <person name="Glaser F."/>
            <person name="Hesse C.N."/>
            <person name="Kosti I."/>
            <person name="LaButti K."/>
            <person name="Lindquist E.A."/>
            <person name="Lucas S."/>
            <person name="Salamov A.A."/>
            <person name="Bradshaw R.E."/>
            <person name="Ciuffetti L."/>
            <person name="Hamelin R.C."/>
            <person name="Kema G.H.J."/>
            <person name="Lawrence C."/>
            <person name="Scott J.A."/>
            <person name="Spatafora J.W."/>
            <person name="Turgeon B.G."/>
            <person name="de Wit P.J.G.M."/>
            <person name="Zhong S."/>
            <person name="Goodwin S.B."/>
            <person name="Grigoriev I.V."/>
        </authorList>
    </citation>
    <scope>NUCLEOTIDE SEQUENCE [LARGE SCALE GENOMIC DNA]</scope>
    <source>
        <strain evidence="3">C5 / ATCC 48332 / race O</strain>
    </source>
</reference>
<evidence type="ECO:0000313" key="2">
    <source>
        <dbReference type="EMBL" id="EMD94254.1"/>
    </source>
</evidence>
<evidence type="ECO:0000313" key="3">
    <source>
        <dbReference type="Proteomes" id="UP000016936"/>
    </source>
</evidence>
<dbReference type="GO" id="GO:0008234">
    <property type="term" value="F:cysteine-type peptidase activity"/>
    <property type="evidence" value="ECO:0007669"/>
    <property type="project" value="InterPro"/>
</dbReference>
<reference evidence="3" key="2">
    <citation type="journal article" date="2013" name="PLoS Genet.">
        <title>Comparative genome structure, secondary metabolite, and effector coding capacity across Cochliobolus pathogens.</title>
        <authorList>
            <person name="Condon B.J."/>
            <person name="Leng Y."/>
            <person name="Wu D."/>
            <person name="Bushley K.E."/>
            <person name="Ohm R.A."/>
            <person name="Otillar R."/>
            <person name="Martin J."/>
            <person name="Schackwitz W."/>
            <person name="Grimwood J."/>
            <person name="MohdZainudin N."/>
            <person name="Xue C."/>
            <person name="Wang R."/>
            <person name="Manning V.A."/>
            <person name="Dhillon B."/>
            <person name="Tu Z.J."/>
            <person name="Steffenson B.J."/>
            <person name="Salamov A."/>
            <person name="Sun H."/>
            <person name="Lowry S."/>
            <person name="LaButti K."/>
            <person name="Han J."/>
            <person name="Copeland A."/>
            <person name="Lindquist E."/>
            <person name="Barry K."/>
            <person name="Schmutz J."/>
            <person name="Baker S.E."/>
            <person name="Ciuffetti L.M."/>
            <person name="Grigoriev I.V."/>
            <person name="Zhong S."/>
            <person name="Turgeon B.G."/>
        </authorList>
    </citation>
    <scope>NUCLEOTIDE SEQUENCE [LARGE SCALE GENOMIC DNA]</scope>
    <source>
        <strain evidence="3">C5 / ATCC 48332 / race O</strain>
    </source>
</reference>